<organism evidence="8 9">
    <name type="scientific">Podarcis muralis</name>
    <name type="common">Wall lizard</name>
    <name type="synonym">Lacerta muralis</name>
    <dbReference type="NCBI Taxonomy" id="64176"/>
    <lineage>
        <taxon>Eukaryota</taxon>
        <taxon>Metazoa</taxon>
        <taxon>Chordata</taxon>
        <taxon>Craniata</taxon>
        <taxon>Vertebrata</taxon>
        <taxon>Euteleostomi</taxon>
        <taxon>Lepidosauria</taxon>
        <taxon>Squamata</taxon>
        <taxon>Bifurcata</taxon>
        <taxon>Unidentata</taxon>
        <taxon>Episquamata</taxon>
        <taxon>Laterata</taxon>
        <taxon>Lacertibaenia</taxon>
        <taxon>Lacertidae</taxon>
        <taxon>Podarcis</taxon>
    </lineage>
</organism>
<feature type="signal peptide" evidence="6">
    <location>
        <begin position="1"/>
        <end position="19"/>
    </location>
</feature>
<reference evidence="8" key="2">
    <citation type="submission" date="2025-08" db="UniProtKB">
        <authorList>
            <consortium name="Ensembl"/>
        </authorList>
    </citation>
    <scope>IDENTIFICATION</scope>
</reference>
<protein>
    <submittedName>
        <fullName evidence="8">Phospholipase A2 inhibitor and Ly6/PLAUR domain-containing protein-like</fullName>
    </submittedName>
</protein>
<keyword evidence="4" id="KW-0593">Phospholipase A2 inhibitor</keyword>
<dbReference type="RefSeq" id="XP_028602774.1">
    <property type="nucleotide sequence ID" value="XM_028746941.1"/>
</dbReference>
<dbReference type="InterPro" id="IPR050918">
    <property type="entry name" value="CNF-like_PLA2_Inhibitor"/>
</dbReference>
<name>A0A670J7T8_PODMU</name>
<gene>
    <name evidence="8" type="primary">LOC114605554</name>
</gene>
<dbReference type="InterPro" id="IPR045860">
    <property type="entry name" value="Snake_toxin-like_sf"/>
</dbReference>
<dbReference type="Ensembl" id="ENSPMRT00000021808.1">
    <property type="protein sequence ID" value="ENSPMRP00000020528.1"/>
    <property type="gene ID" value="ENSPMRG00000013361.1"/>
</dbReference>
<dbReference type="CDD" id="cd23572">
    <property type="entry name" value="TFP_LU_ECD_PINLYP_rpt2"/>
    <property type="match status" value="1"/>
</dbReference>
<dbReference type="OrthoDB" id="9907178at2759"/>
<dbReference type="Pfam" id="PF02988">
    <property type="entry name" value="PLA2_inh"/>
    <property type="match status" value="1"/>
</dbReference>
<keyword evidence="3" id="KW-0964">Secreted</keyword>
<dbReference type="AlphaFoldDB" id="A0A670J7T8"/>
<dbReference type="SUPFAM" id="SSF57302">
    <property type="entry name" value="Snake toxin-like"/>
    <property type="match status" value="2"/>
</dbReference>
<dbReference type="PANTHER" id="PTHR20914">
    <property type="entry name" value="LY6/PLAUR DOMAIN-CONTAINING PROTEIN 8"/>
    <property type="match status" value="1"/>
</dbReference>
<dbReference type="Pfam" id="PF00021">
    <property type="entry name" value="UPAR_LY6"/>
    <property type="match status" value="1"/>
</dbReference>
<dbReference type="Proteomes" id="UP000472272">
    <property type="component" value="Chromosome 10"/>
</dbReference>
<dbReference type="InterPro" id="IPR004126">
    <property type="entry name" value="PLipase_A2_inh_N"/>
</dbReference>
<dbReference type="InterPro" id="IPR016054">
    <property type="entry name" value="LY6_UPA_recep-like"/>
</dbReference>
<dbReference type="GO" id="GO:0005576">
    <property type="term" value="C:extracellular region"/>
    <property type="evidence" value="ECO:0007669"/>
    <property type="project" value="UniProtKB-SubCell"/>
</dbReference>
<evidence type="ECO:0000256" key="6">
    <source>
        <dbReference type="SAM" id="SignalP"/>
    </source>
</evidence>
<evidence type="ECO:0000313" key="9">
    <source>
        <dbReference type="Proteomes" id="UP000472272"/>
    </source>
</evidence>
<dbReference type="GO" id="GO:0019834">
    <property type="term" value="F:phospholipase A2 inhibitor activity"/>
    <property type="evidence" value="ECO:0007669"/>
    <property type="project" value="UniProtKB-KW"/>
</dbReference>
<reference evidence="8" key="3">
    <citation type="submission" date="2025-09" db="UniProtKB">
        <authorList>
            <consortium name="Ensembl"/>
        </authorList>
    </citation>
    <scope>IDENTIFICATION</scope>
</reference>
<evidence type="ECO:0000256" key="3">
    <source>
        <dbReference type="ARBA" id="ARBA00022525"/>
    </source>
</evidence>
<evidence type="ECO:0000256" key="5">
    <source>
        <dbReference type="ARBA" id="ARBA00023157"/>
    </source>
</evidence>
<comment type="subcellular location">
    <subcellularLocation>
        <location evidence="1">Secreted</location>
    </subcellularLocation>
</comment>
<evidence type="ECO:0000256" key="4">
    <source>
        <dbReference type="ARBA" id="ARBA00023005"/>
    </source>
</evidence>
<dbReference type="PANTHER" id="PTHR20914:SF30">
    <property type="entry name" value="LY6_PLAUR DOMAIN CONTAINING 9"/>
    <property type="match status" value="1"/>
</dbReference>
<evidence type="ECO:0000256" key="1">
    <source>
        <dbReference type="ARBA" id="ARBA00004613"/>
    </source>
</evidence>
<dbReference type="GeneTree" id="ENSGT00940000164395"/>
<feature type="chain" id="PRO_5025598784" evidence="6">
    <location>
        <begin position="20"/>
        <end position="228"/>
    </location>
</feature>
<dbReference type="OMA" id="VGNDCTQ"/>
<evidence type="ECO:0000313" key="8">
    <source>
        <dbReference type="Ensembl" id="ENSPMRP00000020528.1"/>
    </source>
</evidence>
<dbReference type="CDD" id="cd23588">
    <property type="entry name" value="TFP_LU_ECD_PLIG"/>
    <property type="match status" value="1"/>
</dbReference>
<reference evidence="8 9" key="1">
    <citation type="journal article" date="2019" name="Proc. Natl. Acad. Sci. U.S.A.">
        <title>Regulatory changes in pterin and carotenoid genes underlie balanced color polymorphisms in the wall lizard.</title>
        <authorList>
            <person name="Andrade P."/>
            <person name="Pinho C."/>
            <person name="Perez I de Lanuza G."/>
            <person name="Afonso S."/>
            <person name="Brejcha J."/>
            <person name="Rubin C.J."/>
            <person name="Wallerman O."/>
            <person name="Pereira P."/>
            <person name="Sabatino S.J."/>
            <person name="Bellati A."/>
            <person name="Pellitteri-Rosa D."/>
            <person name="Bosakova Z."/>
            <person name="Bunikis I."/>
            <person name="Carretero M.A."/>
            <person name="Feiner N."/>
            <person name="Marsik P."/>
            <person name="Pauperio F."/>
            <person name="Salvi D."/>
            <person name="Soler L."/>
            <person name="While G.M."/>
            <person name="Uller T."/>
            <person name="Font E."/>
            <person name="Andersson L."/>
            <person name="Carneiro M."/>
        </authorList>
    </citation>
    <scope>NUCLEOTIDE SEQUENCE</scope>
</reference>
<evidence type="ECO:0000256" key="2">
    <source>
        <dbReference type="ARBA" id="ARBA00006570"/>
    </source>
</evidence>
<dbReference type="KEGG" id="pmua:114605554"/>
<comment type="similarity">
    <text evidence="2">Belongs to the CNF-like-inhibitor family.</text>
</comment>
<dbReference type="SMART" id="SM00134">
    <property type="entry name" value="LU"/>
    <property type="match status" value="2"/>
</dbReference>
<keyword evidence="5" id="KW-1015">Disulfide bond</keyword>
<keyword evidence="6" id="KW-0732">Signal</keyword>
<dbReference type="Gene3D" id="2.10.60.10">
    <property type="entry name" value="CD59"/>
    <property type="match status" value="2"/>
</dbReference>
<evidence type="ECO:0000259" key="7">
    <source>
        <dbReference type="SMART" id="SM00134"/>
    </source>
</evidence>
<proteinExistence type="inferred from homology"/>
<feature type="domain" description="UPAR/Ly6" evidence="7">
    <location>
        <begin position="120"/>
        <end position="215"/>
    </location>
</feature>
<keyword evidence="9" id="KW-1185">Reference proteome</keyword>
<dbReference type="GeneID" id="114605554"/>
<accession>A0A670J7T8</accession>
<sequence>MQIFLGICFLSALIARGTALQCEACTGLGQNCTGEVVTCPQDHNFCGITLFESELFEENVKVNGIIKNCVPSNYCEVGSADINLGKKRRSRTSVSCCKTDACNTAFPAKLKRLETKLNGLRCPACYASFSDSCSDETVDCVGSESHCIDLAGFIHTGEATGKVAMKGCATPAVCAPILGGAATFTGISSAITNLECRAASGSTANMPLGPTGFLLSALVGFFLMKLCS</sequence>
<feature type="domain" description="UPAR/Ly6" evidence="7">
    <location>
        <begin position="20"/>
        <end position="115"/>
    </location>
</feature>